<evidence type="ECO:0000313" key="1">
    <source>
        <dbReference type="EMBL" id="GEK59544.1"/>
    </source>
</evidence>
<evidence type="ECO:0008006" key="3">
    <source>
        <dbReference type="Google" id="ProtNLM"/>
    </source>
</evidence>
<name>A0A510Y850_MARHA</name>
<sequence>MEKQSEFIVFYDSDCPLCTRFHTYLSAIDKTDTVDWKSIYDEDLFEKYPMLKGEPLEEQMHSVEDGTYVYAGYFTVKKLCYTIPALKPLKAVFLLPGVEALGRKLYHTVSTNRYQWFHFLCDSSTCQREGH</sequence>
<dbReference type="STRING" id="1371.GCA_900166605_01857"/>
<organism evidence="1 2">
    <name type="scientific">Marinococcus halophilus</name>
    <dbReference type="NCBI Taxonomy" id="1371"/>
    <lineage>
        <taxon>Bacteria</taxon>
        <taxon>Bacillati</taxon>
        <taxon>Bacillota</taxon>
        <taxon>Bacilli</taxon>
        <taxon>Bacillales</taxon>
        <taxon>Bacillaceae</taxon>
        <taxon>Marinococcus</taxon>
    </lineage>
</organism>
<dbReference type="InterPro" id="IPR007263">
    <property type="entry name" value="DCC1-like"/>
</dbReference>
<reference evidence="1 2" key="1">
    <citation type="submission" date="2019-07" db="EMBL/GenBank/DDBJ databases">
        <title>Whole genome shotgun sequence of Marinococcus halophilus NBRC 102359.</title>
        <authorList>
            <person name="Hosoyama A."/>
            <person name="Uohara A."/>
            <person name="Ohji S."/>
            <person name="Ichikawa N."/>
        </authorList>
    </citation>
    <scope>NUCLEOTIDE SEQUENCE [LARGE SCALE GENOMIC DNA]</scope>
    <source>
        <strain evidence="1 2">NBRC 102359</strain>
    </source>
</reference>
<comment type="caution">
    <text evidence="1">The sequence shown here is derived from an EMBL/GenBank/DDBJ whole genome shotgun (WGS) entry which is preliminary data.</text>
</comment>
<dbReference type="OrthoDB" id="1260738at2"/>
<keyword evidence="2" id="KW-1185">Reference proteome</keyword>
<gene>
    <name evidence="1" type="ORF">MHA01_24490</name>
</gene>
<proteinExistence type="predicted"/>
<dbReference type="Proteomes" id="UP000321051">
    <property type="component" value="Unassembled WGS sequence"/>
</dbReference>
<dbReference type="Pfam" id="PF04134">
    <property type="entry name" value="DCC1-like"/>
    <property type="match status" value="1"/>
</dbReference>
<accession>A0A510Y850</accession>
<dbReference type="RefSeq" id="WP_094908789.1">
    <property type="nucleotide sequence ID" value="NZ_BJUN01000015.1"/>
</dbReference>
<dbReference type="EMBL" id="BJUN01000015">
    <property type="protein sequence ID" value="GEK59544.1"/>
    <property type="molecule type" value="Genomic_DNA"/>
</dbReference>
<dbReference type="AlphaFoldDB" id="A0A510Y850"/>
<dbReference type="GO" id="GO:0015035">
    <property type="term" value="F:protein-disulfide reductase activity"/>
    <property type="evidence" value="ECO:0007669"/>
    <property type="project" value="InterPro"/>
</dbReference>
<evidence type="ECO:0000313" key="2">
    <source>
        <dbReference type="Proteomes" id="UP000321051"/>
    </source>
</evidence>
<protein>
    <recommendedName>
        <fullName evidence="3">DUF393 domain-containing protein</fullName>
    </recommendedName>
</protein>